<name>A0A081PWL1_STRMT</name>
<evidence type="ECO:0008006" key="3">
    <source>
        <dbReference type="Google" id="ProtNLM"/>
    </source>
</evidence>
<dbReference type="PATRIC" id="fig|28037.95.peg.1645"/>
<gene>
    <name evidence="1" type="ORF">SK629_1714</name>
</gene>
<accession>A0A081PWL1</accession>
<comment type="caution">
    <text evidence="1">The sequence shown here is derived from an EMBL/GenBank/DDBJ whole genome shotgun (WGS) entry which is preliminary data.</text>
</comment>
<dbReference type="Proteomes" id="UP000028090">
    <property type="component" value="Unassembled WGS sequence"/>
</dbReference>
<sequence length="428" mass="50498">MLYLTKQYNLDEQQFVENVLSSGIEIHVVTMEYTEQTQDYIHFLPILLAKKSVLNQYKSESLIALKVAVPKYWEICMEKDCATIWDKDIQRGQIFYRRKELYTVDKVEWWDNQGKVISCDYYLENGWRYKQEIMDESENSISVHYYDAQNTLLMIKNVERGLYTLFKDEITHIYTEDELWQACLEFFDLENEVLVVGDLEIADYLDRQKISAVYSSKEPIQIQEVEVYLSRVDRLYIYHYSVFESLAPNDKIHHISPLYPLKMNVNHHRALIMTHTQEIEKIEEIVEKLPMVEFHIAALTSMGPRLLDLGIRENVYLHPGISQAEYESLINQCSLYLDINHSIEILNAVEESLEKGLLLFAFKETQHRGGFICPEHLASSQAVADLIDAIKKVVVSEEMYHLALQKQWKWLRSSTKEDYYRAFRKVEN</sequence>
<dbReference type="AlphaFoldDB" id="A0A081PWL1"/>
<proteinExistence type="predicted"/>
<evidence type="ECO:0000313" key="1">
    <source>
        <dbReference type="EMBL" id="KEQ35084.1"/>
    </source>
</evidence>
<evidence type="ECO:0000313" key="2">
    <source>
        <dbReference type="Proteomes" id="UP000028090"/>
    </source>
</evidence>
<dbReference type="RefSeq" id="WP_050492366.1">
    <property type="nucleotide sequence ID" value="NZ_JPFU01000013.1"/>
</dbReference>
<dbReference type="EMBL" id="JPFU01000013">
    <property type="protein sequence ID" value="KEQ35084.1"/>
    <property type="molecule type" value="Genomic_DNA"/>
</dbReference>
<dbReference type="OrthoDB" id="2206886at2"/>
<reference evidence="1 2" key="1">
    <citation type="submission" date="2014-05" db="EMBL/GenBank/DDBJ databases">
        <authorList>
            <person name="Daugherty S.C."/>
            <person name="Tallon L.J."/>
            <person name="Sadzewicz L."/>
            <person name="Kilian M."/>
            <person name="Tettelin H."/>
        </authorList>
    </citation>
    <scope>NUCLEOTIDE SEQUENCE [LARGE SCALE GENOMIC DNA]</scope>
    <source>
        <strain evidence="1 2">SK629</strain>
    </source>
</reference>
<organism evidence="1 2">
    <name type="scientific">Streptococcus mitis</name>
    <dbReference type="NCBI Taxonomy" id="28037"/>
    <lineage>
        <taxon>Bacteria</taxon>
        <taxon>Bacillati</taxon>
        <taxon>Bacillota</taxon>
        <taxon>Bacilli</taxon>
        <taxon>Lactobacillales</taxon>
        <taxon>Streptococcaceae</taxon>
        <taxon>Streptococcus</taxon>
        <taxon>Streptococcus mitis group</taxon>
    </lineage>
</organism>
<protein>
    <recommendedName>
        <fullName evidence="3">Glycosyltransferase-stabilizing protein Gtf2</fullName>
    </recommendedName>
</protein>